<dbReference type="AlphaFoldDB" id="A0A9D3XP21"/>
<dbReference type="Proteomes" id="UP000827986">
    <property type="component" value="Unassembled WGS sequence"/>
</dbReference>
<keyword evidence="2" id="KW-1185">Reference proteome</keyword>
<sequence>MIYCASLVLDYARFGVEAALGQEKLREEQARLLCKYSLLQTELLSGNWCGVEIPRRRDCPACSLTFSCQDWCTAIYPYSVYRLISNLKVRWYSTSLVATACYLESPMCDENQLAGNPHG</sequence>
<proteinExistence type="predicted"/>
<evidence type="ECO:0000313" key="1">
    <source>
        <dbReference type="EMBL" id="KAH1182783.1"/>
    </source>
</evidence>
<name>A0A9D3XP21_9SAUR</name>
<gene>
    <name evidence="1" type="ORF">KIL84_004275</name>
</gene>
<organism evidence="1 2">
    <name type="scientific">Mauremys mutica</name>
    <name type="common">yellowpond turtle</name>
    <dbReference type="NCBI Taxonomy" id="74926"/>
    <lineage>
        <taxon>Eukaryota</taxon>
        <taxon>Metazoa</taxon>
        <taxon>Chordata</taxon>
        <taxon>Craniata</taxon>
        <taxon>Vertebrata</taxon>
        <taxon>Euteleostomi</taxon>
        <taxon>Archelosauria</taxon>
        <taxon>Testudinata</taxon>
        <taxon>Testudines</taxon>
        <taxon>Cryptodira</taxon>
        <taxon>Durocryptodira</taxon>
        <taxon>Testudinoidea</taxon>
        <taxon>Geoemydidae</taxon>
        <taxon>Geoemydinae</taxon>
        <taxon>Mauremys</taxon>
    </lineage>
</organism>
<comment type="caution">
    <text evidence="1">The sequence shown here is derived from an EMBL/GenBank/DDBJ whole genome shotgun (WGS) entry which is preliminary data.</text>
</comment>
<dbReference type="EMBL" id="JAHDVG010000466">
    <property type="protein sequence ID" value="KAH1182783.1"/>
    <property type="molecule type" value="Genomic_DNA"/>
</dbReference>
<evidence type="ECO:0000313" key="2">
    <source>
        <dbReference type="Proteomes" id="UP000827986"/>
    </source>
</evidence>
<protein>
    <submittedName>
        <fullName evidence="1">Uncharacterized protein</fullName>
    </submittedName>
</protein>
<accession>A0A9D3XP21</accession>
<reference evidence="1" key="1">
    <citation type="submission" date="2021-09" db="EMBL/GenBank/DDBJ databases">
        <title>The genome of Mauremys mutica provides insights into the evolution of semi-aquatic lifestyle.</title>
        <authorList>
            <person name="Gong S."/>
            <person name="Gao Y."/>
        </authorList>
    </citation>
    <scope>NUCLEOTIDE SEQUENCE</scope>
    <source>
        <strain evidence="1">MM-2020</strain>
        <tissue evidence="1">Muscle</tissue>
    </source>
</reference>